<dbReference type="RefSeq" id="WP_225308845.1">
    <property type="nucleotide sequence ID" value="NZ_CP042582.1"/>
</dbReference>
<dbReference type="KEGG" id="hadh:FRZ61_33070"/>
<sequence length="148" mass="15662">MALIKCIECSREISDKAASCPGCGAPVSAQMPASVPDSVRYDPTTDSFSGTMGLMVKLAMRAVQDLGWKLNQANENLGLVTFETGMSWGSWSGVSCSLTVEEVSPHTFKVVGTGKQNVRGGQILALDIGGEAKGKARKAIEKMKELAH</sequence>
<dbReference type="AlphaFoldDB" id="A0A5J6N0M5"/>
<evidence type="ECO:0008006" key="3">
    <source>
        <dbReference type="Google" id="ProtNLM"/>
    </source>
</evidence>
<gene>
    <name evidence="1" type="ORF">FRZ61_33070</name>
</gene>
<accession>A0A5J6N0M5</accession>
<proteinExistence type="predicted"/>
<reference evidence="1 2" key="1">
    <citation type="submission" date="2019-08" db="EMBL/GenBank/DDBJ databases">
        <title>Hyperibacter terrae gen. nov., sp. nov. and Hyperibacter viscosus sp. nov., two new members in the family Rhodospirillaceae isolated from the rhizosphere of Hypericum perforatum.</title>
        <authorList>
            <person name="Noviana Z."/>
        </authorList>
    </citation>
    <scope>NUCLEOTIDE SEQUENCE [LARGE SCALE GENOMIC DNA]</scope>
    <source>
        <strain evidence="1 2">R5959</strain>
    </source>
</reference>
<evidence type="ECO:0000313" key="2">
    <source>
        <dbReference type="Proteomes" id="UP000325797"/>
    </source>
</evidence>
<organism evidence="1 2">
    <name type="scientific">Hypericibacter adhaerens</name>
    <dbReference type="NCBI Taxonomy" id="2602016"/>
    <lineage>
        <taxon>Bacteria</taxon>
        <taxon>Pseudomonadati</taxon>
        <taxon>Pseudomonadota</taxon>
        <taxon>Alphaproteobacteria</taxon>
        <taxon>Rhodospirillales</taxon>
        <taxon>Dongiaceae</taxon>
        <taxon>Hypericibacter</taxon>
    </lineage>
</organism>
<name>A0A5J6N0M5_9PROT</name>
<protein>
    <recommendedName>
        <fullName evidence="3">Zinc-ribbon domain-containing protein</fullName>
    </recommendedName>
</protein>
<dbReference type="EMBL" id="CP042582">
    <property type="protein sequence ID" value="QEX23369.1"/>
    <property type="molecule type" value="Genomic_DNA"/>
</dbReference>
<evidence type="ECO:0000313" key="1">
    <source>
        <dbReference type="EMBL" id="QEX23369.1"/>
    </source>
</evidence>
<keyword evidence="2" id="KW-1185">Reference proteome</keyword>
<dbReference type="Proteomes" id="UP000325797">
    <property type="component" value="Chromosome"/>
</dbReference>